<feature type="domain" description="PX" evidence="3">
    <location>
        <begin position="15"/>
        <end position="132"/>
    </location>
</feature>
<dbReference type="Pfam" id="PF09325">
    <property type="entry name" value="Vps5"/>
    <property type="match status" value="1"/>
</dbReference>
<dbReference type="InterPro" id="IPR015404">
    <property type="entry name" value="Vps5_C"/>
</dbReference>
<feature type="coiled-coil region" evidence="1">
    <location>
        <begin position="331"/>
        <end position="358"/>
    </location>
</feature>
<reference evidence="4" key="1">
    <citation type="submission" date="2010-02" db="EMBL/GenBank/DDBJ databases">
        <title>Sequencing and annotation of the Blastocystis hominis genome.</title>
        <authorList>
            <person name="Wincker P."/>
        </authorList>
    </citation>
    <scope>NUCLEOTIDE SEQUENCE</scope>
    <source>
        <strain evidence="4">Singapore isolate B</strain>
    </source>
</reference>
<dbReference type="PANTHER" id="PTHR10555">
    <property type="entry name" value="SORTING NEXIN"/>
    <property type="match status" value="1"/>
</dbReference>
<dbReference type="SUPFAM" id="SSF103657">
    <property type="entry name" value="BAR/IMD domain-like"/>
    <property type="match status" value="1"/>
</dbReference>
<proteinExistence type="predicted"/>
<evidence type="ECO:0000313" key="5">
    <source>
        <dbReference type="Proteomes" id="UP000008312"/>
    </source>
</evidence>
<dbReference type="Proteomes" id="UP000008312">
    <property type="component" value="Unassembled WGS sequence"/>
</dbReference>
<evidence type="ECO:0000259" key="3">
    <source>
        <dbReference type="PROSITE" id="PS50195"/>
    </source>
</evidence>
<dbReference type="SMART" id="SM00312">
    <property type="entry name" value="PX"/>
    <property type="match status" value="1"/>
</dbReference>
<name>D8M2P5_BLAHO</name>
<dbReference type="InterPro" id="IPR036871">
    <property type="entry name" value="PX_dom_sf"/>
</dbReference>
<dbReference type="PROSITE" id="PS50195">
    <property type="entry name" value="PX"/>
    <property type="match status" value="1"/>
</dbReference>
<dbReference type="OMA" id="WSLHRFI"/>
<gene>
    <name evidence="4" type="ORF">GSBLH_T00002721001</name>
</gene>
<dbReference type="InterPro" id="IPR001683">
    <property type="entry name" value="PX_dom"/>
</dbReference>
<dbReference type="OrthoDB" id="5227681at2759"/>
<dbReference type="RefSeq" id="XP_012896666.1">
    <property type="nucleotide sequence ID" value="XM_013041212.1"/>
</dbReference>
<dbReference type="GO" id="GO:0005768">
    <property type="term" value="C:endosome"/>
    <property type="evidence" value="ECO:0007669"/>
    <property type="project" value="TreeGrafter"/>
</dbReference>
<accession>D8M2P5</accession>
<dbReference type="GeneID" id="24919864"/>
<protein>
    <recommendedName>
        <fullName evidence="3">PX domain-containing protein</fullName>
    </recommendedName>
</protein>
<evidence type="ECO:0000256" key="2">
    <source>
        <dbReference type="SAM" id="MobiDB-lite"/>
    </source>
</evidence>
<sequence length="545" mass="61275">MVAIPEAAPMPTEKPEFDIKVTNPTRVADGMSSHVNYTVNTNTTNEKYSYSQSVVVRRYNDFLWLHDILTDEYPYAVIPPMPEKNTMNRFEIEFVETRRASLQSFLREIAADPLLKESKRLRTFLTADDEKFAEEKAETKSSLKDSLKGNPMEAGMKLLKLMGNGLNKVGTQVQKSVQQQMGGEAPMSKEDEKLAKYVQYINDLSEQVNALATRASEFVEHQSDFTANLIDMGLAMNLMGQLQQDVVGDAMRSLNDAISVIQQIWTEKGLREDRAFVQPMKRLVLLLNEVKMTVGRRTLILSNYQSACQSLKKAKATYKKLASTPGKSSKLPGAEEEIERYKKRAGKLKKKLHTVTEKINGVLDDFRDRKMALIRNMVLDLLLIQMQYHKQVANVWRNYLPELQKINLEDAVKSAEEFGLASVDENRPRNAVADSDDDEDDDEDDESEESGSDSDSDSDSDEKPKKKAKKPAKKSKKDSSESESESDSDDDDSDDDDSDDSDDSDSDDSDSDSDEKPKKKAKKSAKGKKASKKSKKDSSDDSDSD</sequence>
<feature type="region of interest" description="Disordered" evidence="2">
    <location>
        <begin position="419"/>
        <end position="545"/>
    </location>
</feature>
<feature type="compositionally biased region" description="Basic residues" evidence="2">
    <location>
        <begin position="465"/>
        <end position="476"/>
    </location>
</feature>
<feature type="compositionally biased region" description="Basic residues" evidence="2">
    <location>
        <begin position="518"/>
        <end position="535"/>
    </location>
</feature>
<dbReference type="EMBL" id="FN668650">
    <property type="protein sequence ID" value="CBK22618.2"/>
    <property type="molecule type" value="Genomic_DNA"/>
</dbReference>
<feature type="compositionally biased region" description="Acidic residues" evidence="2">
    <location>
        <begin position="434"/>
        <end position="460"/>
    </location>
</feature>
<dbReference type="InterPro" id="IPR027267">
    <property type="entry name" value="AH/BAR_dom_sf"/>
</dbReference>
<keyword evidence="1" id="KW-0175">Coiled coil</keyword>
<organism evidence="4">
    <name type="scientific">Blastocystis hominis</name>
    <dbReference type="NCBI Taxonomy" id="12968"/>
    <lineage>
        <taxon>Eukaryota</taxon>
        <taxon>Sar</taxon>
        <taxon>Stramenopiles</taxon>
        <taxon>Bigyra</taxon>
        <taxon>Opalozoa</taxon>
        <taxon>Opalinata</taxon>
        <taxon>Blastocystidae</taxon>
        <taxon>Blastocystis</taxon>
    </lineage>
</organism>
<dbReference type="Gene3D" id="3.30.1520.10">
    <property type="entry name" value="Phox-like domain"/>
    <property type="match status" value="1"/>
</dbReference>
<dbReference type="SUPFAM" id="SSF64268">
    <property type="entry name" value="PX domain"/>
    <property type="match status" value="1"/>
</dbReference>
<dbReference type="InParanoid" id="D8M2P5"/>
<dbReference type="AlphaFoldDB" id="D8M2P5"/>
<evidence type="ECO:0000256" key="1">
    <source>
        <dbReference type="SAM" id="Coils"/>
    </source>
</evidence>
<dbReference type="GO" id="GO:0035091">
    <property type="term" value="F:phosphatidylinositol binding"/>
    <property type="evidence" value="ECO:0007669"/>
    <property type="project" value="InterPro"/>
</dbReference>
<dbReference type="Gene3D" id="1.20.1270.60">
    <property type="entry name" value="Arfaptin homology (AH) domain/BAR domain"/>
    <property type="match status" value="1"/>
</dbReference>
<feature type="compositionally biased region" description="Acidic residues" evidence="2">
    <location>
        <begin position="481"/>
        <end position="513"/>
    </location>
</feature>
<dbReference type="PANTHER" id="PTHR10555:SF170">
    <property type="entry name" value="FI18122P1"/>
    <property type="match status" value="1"/>
</dbReference>
<dbReference type="Pfam" id="PF00787">
    <property type="entry name" value="PX"/>
    <property type="match status" value="1"/>
</dbReference>
<keyword evidence="5" id="KW-1185">Reference proteome</keyword>
<evidence type="ECO:0000313" key="4">
    <source>
        <dbReference type="EMBL" id="CBK22618.2"/>
    </source>
</evidence>